<dbReference type="PROSITE" id="PS51186">
    <property type="entry name" value="GNAT"/>
    <property type="match status" value="1"/>
</dbReference>
<dbReference type="Pfam" id="PF00583">
    <property type="entry name" value="Acetyltransf_1"/>
    <property type="match status" value="1"/>
</dbReference>
<dbReference type="EMBL" id="JAFBDZ010000001">
    <property type="protein sequence ID" value="MBM7584127.1"/>
    <property type="molecule type" value="Genomic_DNA"/>
</dbReference>
<gene>
    <name evidence="2" type="ORF">JOC86_000664</name>
</gene>
<dbReference type="Gene3D" id="3.40.630.30">
    <property type="match status" value="1"/>
</dbReference>
<reference evidence="2 3" key="1">
    <citation type="submission" date="2021-01" db="EMBL/GenBank/DDBJ databases">
        <title>Genomic Encyclopedia of Type Strains, Phase IV (KMG-IV): sequencing the most valuable type-strain genomes for metagenomic binning, comparative biology and taxonomic classification.</title>
        <authorList>
            <person name="Goeker M."/>
        </authorList>
    </citation>
    <scope>NUCLEOTIDE SEQUENCE [LARGE SCALE GENOMIC DNA]</scope>
    <source>
        <strain evidence="2 3">DSM 24834</strain>
    </source>
</reference>
<evidence type="ECO:0000259" key="1">
    <source>
        <dbReference type="PROSITE" id="PS51186"/>
    </source>
</evidence>
<protein>
    <submittedName>
        <fullName evidence="2">GNAT superfamily N-acetyltransferase</fullName>
    </submittedName>
</protein>
<evidence type="ECO:0000313" key="3">
    <source>
        <dbReference type="Proteomes" id="UP001646157"/>
    </source>
</evidence>
<evidence type="ECO:0000313" key="2">
    <source>
        <dbReference type="EMBL" id="MBM7584127.1"/>
    </source>
</evidence>
<organism evidence="2 3">
    <name type="scientific">Rossellomorea pakistanensis</name>
    <dbReference type="NCBI Taxonomy" id="992288"/>
    <lineage>
        <taxon>Bacteria</taxon>
        <taxon>Bacillati</taxon>
        <taxon>Bacillota</taxon>
        <taxon>Bacilli</taxon>
        <taxon>Bacillales</taxon>
        <taxon>Bacillaceae</taxon>
        <taxon>Rossellomorea</taxon>
    </lineage>
</organism>
<feature type="domain" description="N-acetyltransferase" evidence="1">
    <location>
        <begin position="122"/>
        <end position="261"/>
    </location>
</feature>
<dbReference type="Proteomes" id="UP001646157">
    <property type="component" value="Unassembled WGS sequence"/>
</dbReference>
<dbReference type="InterPro" id="IPR000182">
    <property type="entry name" value="GNAT_dom"/>
</dbReference>
<comment type="caution">
    <text evidence="2">The sequence shown here is derived from an EMBL/GenBank/DDBJ whole genome shotgun (WGS) entry which is preliminary data.</text>
</comment>
<accession>A0ABS2N8E7</accession>
<keyword evidence="3" id="KW-1185">Reference proteome</keyword>
<proteinExistence type="predicted"/>
<sequence>MQVKDIVKAISSHHWDYKKEDIPHYIENIMEDNLIAIKNHKVLNPFNNKVVHLYANSKDEIRVIWGKIHGLYNEHPFSLWISESLGDEVKTFIRERGFSVVEQYEGLALKLEDWKGDFKGDFSIREVKNDNEINQLVEVASEIWSYPKEEKSIQFQQRKRYIENKLGGYMIAYHGEKPVGYGNYRYSLNGDILYLCGSGIIPSYRKKGIYRQLVTTRLTQAQEEGVKLATCQARVGHSLPILKKIGFGQYTTFDYWIKNND</sequence>
<dbReference type="RefSeq" id="WP_205168318.1">
    <property type="nucleotide sequence ID" value="NZ_JAFBDZ010000001.1"/>
</dbReference>
<dbReference type="SUPFAM" id="SSF55729">
    <property type="entry name" value="Acyl-CoA N-acyltransferases (Nat)"/>
    <property type="match status" value="1"/>
</dbReference>
<dbReference type="InterPro" id="IPR016181">
    <property type="entry name" value="Acyl_CoA_acyltransferase"/>
</dbReference>
<dbReference type="CDD" id="cd04301">
    <property type="entry name" value="NAT_SF"/>
    <property type="match status" value="1"/>
</dbReference>
<name>A0ABS2N8E7_9BACI</name>